<name>A0A1K1SJG8_9PSEU</name>
<dbReference type="Proteomes" id="UP000182740">
    <property type="component" value="Unassembled WGS sequence"/>
</dbReference>
<dbReference type="OrthoDB" id="3637577at2"/>
<evidence type="ECO:0008006" key="4">
    <source>
        <dbReference type="Google" id="ProtNLM"/>
    </source>
</evidence>
<gene>
    <name evidence="2" type="ORF">SAMN04489730_5882</name>
</gene>
<dbReference type="EMBL" id="FPJG01000006">
    <property type="protein sequence ID" value="SFW84489.1"/>
    <property type="molecule type" value="Genomic_DNA"/>
</dbReference>
<dbReference type="STRING" id="546364.SAMN04489730_5882"/>
<proteinExistence type="predicted"/>
<evidence type="ECO:0000313" key="2">
    <source>
        <dbReference type="EMBL" id="SFW84489.1"/>
    </source>
</evidence>
<protein>
    <recommendedName>
        <fullName evidence="4">YbaB/EbfC DNA-binding family protein</fullName>
    </recommendedName>
</protein>
<dbReference type="RefSeq" id="WP_072479305.1">
    <property type="nucleotide sequence ID" value="NZ_FPJG01000006.1"/>
</dbReference>
<accession>A0A1K1SJG8</accession>
<reference evidence="3" key="1">
    <citation type="submission" date="2016-11" db="EMBL/GenBank/DDBJ databases">
        <authorList>
            <person name="Varghese N."/>
            <person name="Submissions S."/>
        </authorList>
    </citation>
    <scope>NUCLEOTIDE SEQUENCE [LARGE SCALE GENOMIC DNA]</scope>
    <source>
        <strain evidence="3">DSM 44671</strain>
    </source>
</reference>
<evidence type="ECO:0000313" key="3">
    <source>
        <dbReference type="Proteomes" id="UP000182740"/>
    </source>
</evidence>
<organism evidence="2 3">
    <name type="scientific">Amycolatopsis australiensis</name>
    <dbReference type="NCBI Taxonomy" id="546364"/>
    <lineage>
        <taxon>Bacteria</taxon>
        <taxon>Bacillati</taxon>
        <taxon>Actinomycetota</taxon>
        <taxon>Actinomycetes</taxon>
        <taxon>Pseudonocardiales</taxon>
        <taxon>Pseudonocardiaceae</taxon>
        <taxon>Amycolatopsis</taxon>
    </lineage>
</organism>
<keyword evidence="3" id="KW-1185">Reference proteome</keyword>
<evidence type="ECO:0000256" key="1">
    <source>
        <dbReference type="SAM" id="MobiDB-lite"/>
    </source>
</evidence>
<dbReference type="AlphaFoldDB" id="A0A1K1SJG8"/>
<sequence>MSAEKTAAELADDAFSAPDPGYGARLAAIRAAAADDGVAVVVDLHGALVDLRFDRWALNRPPRELAALIRRLATEAAADALRRGREVLGELLPEDPAVDGPKIGARRASEPATAGPKTRPRDPDDSFLPATWAT</sequence>
<feature type="region of interest" description="Disordered" evidence="1">
    <location>
        <begin position="92"/>
        <end position="134"/>
    </location>
</feature>